<feature type="transmembrane region" description="Helical" evidence="1">
    <location>
        <begin position="17"/>
        <end position="39"/>
    </location>
</feature>
<dbReference type="Proteomes" id="UP001050691">
    <property type="component" value="Unassembled WGS sequence"/>
</dbReference>
<keyword evidence="4" id="KW-1185">Reference proteome</keyword>
<protein>
    <recommendedName>
        <fullName evidence="2">DUF6533 domain-containing protein</fullName>
    </recommendedName>
</protein>
<evidence type="ECO:0000256" key="1">
    <source>
        <dbReference type="SAM" id="Phobius"/>
    </source>
</evidence>
<feature type="transmembrane region" description="Helical" evidence="1">
    <location>
        <begin position="93"/>
        <end position="112"/>
    </location>
</feature>
<sequence length="295" mass="32657">MDNQTLSSLINEIIYDYYLTTVQLDFTFGALALLIYASFLSLSDEVEHIWEPKFTLPTYLYLLTKYPLFIFLPLAAVVDLAPISLGQCNDVSISAQVSQILSFIGIQGLVSIRAYSLCQGYRPMAVALSITFLTALIVQFYGPLATRLFLIQIVAIILSDTLASIAVIRQVWGVWRLKRSLGLQGNDFLTLLLQQGLRRRNKKVPAPNPTALSLPTLSFQDNPVQTARSVLGRLHENIVAEMGERNDPLAMDPNGSRESIISSLLGSANSNEGPRDEDQLEEDVGHRLVVGNDMV</sequence>
<evidence type="ECO:0000259" key="2">
    <source>
        <dbReference type="Pfam" id="PF20151"/>
    </source>
</evidence>
<accession>A0AAV5AKB7</accession>
<evidence type="ECO:0000313" key="3">
    <source>
        <dbReference type="EMBL" id="GJJ15106.1"/>
    </source>
</evidence>
<comment type="caution">
    <text evidence="3">The sequence shown here is derived from an EMBL/GenBank/DDBJ whole genome shotgun (WGS) entry which is preliminary data.</text>
</comment>
<feature type="transmembrane region" description="Helical" evidence="1">
    <location>
        <begin position="59"/>
        <end position="81"/>
    </location>
</feature>
<proteinExistence type="predicted"/>
<keyword evidence="1" id="KW-0472">Membrane</keyword>
<dbReference type="AlphaFoldDB" id="A0AAV5AKB7"/>
<feature type="transmembrane region" description="Helical" evidence="1">
    <location>
        <begin position="124"/>
        <end position="142"/>
    </location>
</feature>
<dbReference type="InterPro" id="IPR045340">
    <property type="entry name" value="DUF6533"/>
</dbReference>
<dbReference type="EMBL" id="BPWL01000010">
    <property type="protein sequence ID" value="GJJ15106.1"/>
    <property type="molecule type" value="Genomic_DNA"/>
</dbReference>
<feature type="domain" description="DUF6533" evidence="2">
    <location>
        <begin position="27"/>
        <end position="68"/>
    </location>
</feature>
<keyword evidence="1" id="KW-1133">Transmembrane helix</keyword>
<feature type="transmembrane region" description="Helical" evidence="1">
    <location>
        <begin position="148"/>
        <end position="168"/>
    </location>
</feature>
<organism evidence="3 4">
    <name type="scientific">Clathrus columnatus</name>
    <dbReference type="NCBI Taxonomy" id="1419009"/>
    <lineage>
        <taxon>Eukaryota</taxon>
        <taxon>Fungi</taxon>
        <taxon>Dikarya</taxon>
        <taxon>Basidiomycota</taxon>
        <taxon>Agaricomycotina</taxon>
        <taxon>Agaricomycetes</taxon>
        <taxon>Phallomycetidae</taxon>
        <taxon>Phallales</taxon>
        <taxon>Clathraceae</taxon>
        <taxon>Clathrus</taxon>
    </lineage>
</organism>
<keyword evidence="1" id="KW-0812">Transmembrane</keyword>
<reference evidence="3" key="1">
    <citation type="submission" date="2021-10" db="EMBL/GenBank/DDBJ databases">
        <title>De novo Genome Assembly of Clathrus columnatus (Basidiomycota, Fungi) Using Illumina and Nanopore Sequence Data.</title>
        <authorList>
            <person name="Ogiso-Tanaka E."/>
            <person name="Itagaki H."/>
            <person name="Hosoya T."/>
            <person name="Hosaka K."/>
        </authorList>
    </citation>
    <scope>NUCLEOTIDE SEQUENCE</scope>
    <source>
        <strain evidence="3">MO-923</strain>
    </source>
</reference>
<gene>
    <name evidence="3" type="ORF">Clacol_009381</name>
</gene>
<evidence type="ECO:0000313" key="4">
    <source>
        <dbReference type="Proteomes" id="UP001050691"/>
    </source>
</evidence>
<name>A0AAV5AKB7_9AGAM</name>
<dbReference type="Pfam" id="PF20151">
    <property type="entry name" value="DUF6533"/>
    <property type="match status" value="1"/>
</dbReference>